<reference evidence="10" key="2">
    <citation type="submission" date="2018-10" db="UniProtKB">
        <authorList>
            <consortium name="EnsemblPlants"/>
        </authorList>
    </citation>
    <scope>IDENTIFICATION</scope>
</reference>
<dbReference type="InterPro" id="IPR027417">
    <property type="entry name" value="P-loop_NTPase"/>
</dbReference>
<dbReference type="InterPro" id="IPR002182">
    <property type="entry name" value="NB-ARC"/>
</dbReference>
<keyword evidence="2" id="KW-0433">Leucine-rich repeat</keyword>
<dbReference type="InterPro" id="IPR042197">
    <property type="entry name" value="Apaf_helical"/>
</dbReference>
<dbReference type="Gramene" id="TraesLDM7D03G04493600.1">
    <property type="protein sequence ID" value="TraesLDM7D03G04493600.1"/>
    <property type="gene ID" value="TraesLDM7D03G04493600"/>
</dbReference>
<evidence type="ECO:0000259" key="8">
    <source>
        <dbReference type="Pfam" id="PF18052"/>
    </source>
</evidence>
<name>A0A3B6TZP0_WHEAT</name>
<evidence type="ECO:0000313" key="11">
    <source>
        <dbReference type="Proteomes" id="UP000019116"/>
    </source>
</evidence>
<dbReference type="Gene3D" id="3.40.50.300">
    <property type="entry name" value="P-loop containing nucleotide triphosphate hydrolases"/>
    <property type="match status" value="1"/>
</dbReference>
<dbReference type="Gramene" id="TraesCS7D02G526600.1">
    <property type="protein sequence ID" value="TraesCS7D02G526600.1"/>
    <property type="gene ID" value="TraesCS7D02G526600"/>
</dbReference>
<dbReference type="Gramene" id="TraesKAR7D01G0451170.1">
    <property type="protein sequence ID" value="cds.TraesKAR7D01G0451170.1"/>
    <property type="gene ID" value="TraesKAR7D01G0451170"/>
</dbReference>
<keyword evidence="5" id="KW-0611">Plant defense</keyword>
<evidence type="ECO:0000256" key="2">
    <source>
        <dbReference type="ARBA" id="ARBA00022614"/>
    </source>
</evidence>
<dbReference type="Gramene" id="TraesARI7D03G04563660.1">
    <property type="protein sequence ID" value="TraesARI7D03G04563660.1"/>
    <property type="gene ID" value="TraesARI7D03G04563660"/>
</dbReference>
<accession>A0A3B6TZP0</accession>
<keyword evidence="3" id="KW-0677">Repeat</keyword>
<organism evidence="10">
    <name type="scientific">Triticum aestivum</name>
    <name type="common">Wheat</name>
    <dbReference type="NCBI Taxonomy" id="4565"/>
    <lineage>
        <taxon>Eukaryota</taxon>
        <taxon>Viridiplantae</taxon>
        <taxon>Streptophyta</taxon>
        <taxon>Embryophyta</taxon>
        <taxon>Tracheophyta</taxon>
        <taxon>Spermatophyta</taxon>
        <taxon>Magnoliopsida</taxon>
        <taxon>Liliopsida</taxon>
        <taxon>Poales</taxon>
        <taxon>Poaceae</taxon>
        <taxon>BOP clade</taxon>
        <taxon>Pooideae</taxon>
        <taxon>Triticodae</taxon>
        <taxon>Triticeae</taxon>
        <taxon>Triticinae</taxon>
        <taxon>Triticum</taxon>
    </lineage>
</organism>
<dbReference type="Gramene" id="TraesCS7D03G1242000.1">
    <property type="protein sequence ID" value="TraesCS7D03G1242000.1.CDS"/>
    <property type="gene ID" value="TraesCS7D03G1242000"/>
</dbReference>
<evidence type="ECO:0000256" key="5">
    <source>
        <dbReference type="ARBA" id="ARBA00022821"/>
    </source>
</evidence>
<dbReference type="Gene3D" id="1.10.10.10">
    <property type="entry name" value="Winged helix-like DNA-binding domain superfamily/Winged helix DNA-binding domain"/>
    <property type="match status" value="1"/>
</dbReference>
<dbReference type="GO" id="GO:0009626">
    <property type="term" value="P:plant-type hypersensitive response"/>
    <property type="evidence" value="ECO:0007669"/>
    <property type="project" value="UniProtKB-ARBA"/>
</dbReference>
<evidence type="ECO:0000256" key="3">
    <source>
        <dbReference type="ARBA" id="ARBA00022737"/>
    </source>
</evidence>
<feature type="domain" description="Disease resistance N-terminal" evidence="8">
    <location>
        <begin position="13"/>
        <end position="95"/>
    </location>
</feature>
<evidence type="ECO:0000259" key="9">
    <source>
        <dbReference type="Pfam" id="PF23559"/>
    </source>
</evidence>
<dbReference type="Pfam" id="PF00931">
    <property type="entry name" value="NB-ARC"/>
    <property type="match status" value="1"/>
</dbReference>
<dbReference type="Pfam" id="PF18052">
    <property type="entry name" value="Rx_N"/>
    <property type="match status" value="1"/>
</dbReference>
<dbReference type="PANTHER" id="PTHR23155:SF906">
    <property type="entry name" value="OS08G0205100 PROTEIN"/>
    <property type="match status" value="1"/>
</dbReference>
<dbReference type="Gramene" id="TraesCLE_scaffold_038575_01G000400.1">
    <property type="protein sequence ID" value="TraesCLE_scaffold_038575_01G000400.1"/>
    <property type="gene ID" value="TraesCLE_scaffold_038575_01G000400"/>
</dbReference>
<dbReference type="InterPro" id="IPR058922">
    <property type="entry name" value="WHD_DRP"/>
</dbReference>
<dbReference type="Gramene" id="TraesJAGUn03G04529140.1">
    <property type="protein sequence ID" value="TraesJAGUn03G04529140.1"/>
    <property type="gene ID" value="TraesJAGUn03G04529140"/>
</dbReference>
<evidence type="ECO:0000313" key="10">
    <source>
        <dbReference type="EnsemblPlants" id="TraesCS7D02G526600.1"/>
    </source>
</evidence>
<dbReference type="Gramene" id="TraesCAD_scaffold_043802_01G000100.1">
    <property type="protein sequence ID" value="TraesCAD_scaffold_043802_01G000100.1"/>
    <property type="gene ID" value="TraesCAD_scaffold_043802_01G000100"/>
</dbReference>
<evidence type="ECO:0000259" key="7">
    <source>
        <dbReference type="Pfam" id="PF00931"/>
    </source>
</evidence>
<evidence type="ECO:0008006" key="12">
    <source>
        <dbReference type="Google" id="ProtNLM"/>
    </source>
</evidence>
<dbReference type="Gramene" id="TraesMAC7D03G04478740.1">
    <property type="protein sequence ID" value="TraesMAC7D03G04478740.1"/>
    <property type="gene ID" value="TraesMAC7D03G04478740"/>
</dbReference>
<keyword evidence="6" id="KW-0175">Coiled coil</keyword>
<dbReference type="GO" id="GO:0043531">
    <property type="term" value="F:ADP binding"/>
    <property type="evidence" value="ECO:0007669"/>
    <property type="project" value="InterPro"/>
</dbReference>
<feature type="domain" description="NB-ARC" evidence="7">
    <location>
        <begin position="172"/>
        <end position="344"/>
    </location>
</feature>
<protein>
    <recommendedName>
        <fullName evidence="12">AAA+ ATPase domain-containing protein</fullName>
    </recommendedName>
</protein>
<dbReference type="InterPro" id="IPR036388">
    <property type="entry name" value="WH-like_DNA-bd_sf"/>
</dbReference>
<dbReference type="SUPFAM" id="SSF52540">
    <property type="entry name" value="P-loop containing nucleoside triphosphate hydrolases"/>
    <property type="match status" value="1"/>
</dbReference>
<keyword evidence="11" id="KW-1185">Reference proteome</keyword>
<comment type="similarity">
    <text evidence="1">Belongs to the disease resistance NB-LRR family.</text>
</comment>
<dbReference type="GO" id="GO:0042742">
    <property type="term" value="P:defense response to bacterium"/>
    <property type="evidence" value="ECO:0007669"/>
    <property type="project" value="UniProtKB-ARBA"/>
</dbReference>
<reference evidence="10" key="1">
    <citation type="submission" date="2018-08" db="EMBL/GenBank/DDBJ databases">
        <authorList>
            <person name="Rossello M."/>
        </authorList>
    </citation>
    <scope>NUCLEOTIDE SEQUENCE [LARGE SCALE GENOMIC DNA]</scope>
    <source>
        <strain evidence="10">cv. Chinese Spring</strain>
    </source>
</reference>
<evidence type="ECO:0000256" key="6">
    <source>
        <dbReference type="SAM" id="Coils"/>
    </source>
</evidence>
<sequence length="523" mass="59700">MAAEALVSVSKGVMNSVLEKLATLRVHQAHEMQREVAFLKDELSSMDAVIKKLENMEEELDPQTREWKNQVIDMAFHIEDCINDFMHESGEDSNKGDVGFVGKISQYIKALRERHQFAKQIQQLKTWVQDVSERRKRYKLDECAPSSSYLPVDPRVPALYTEAANLVGMEGPKEDLIKLLAAKEEFASVQPLRVVSIVGFGGLGKTTLANQVYHELGGQYDCKVLVSISQRPNMMKLLGRIIKKLEMPQPTRTDEAQDLIHNIREYLREKRYFFIIDDIWDESVWEIIPCAFPDNQRGSKVITNTRIETVANATCNYRREFIYKMSPLDDQNSRKLFFSRVGQIDLEPLEEISNEILQKCGGLPLAVVSIASLLASQPTRSVTQWKHVCSSLSSNMRTNPTLEGMRLVLNLSYNNLPHCLKTCLLYIAMYPEDYIIRKNDLVRQWVAEGFIRKIHGEDANEVARSCFNELVNRTMIQPTTIGYNGEVITCKVHDMILDLIRIKSEEENFLSVVDDLQGMTAAT</sequence>
<evidence type="ECO:0000256" key="4">
    <source>
        <dbReference type="ARBA" id="ARBA00022741"/>
    </source>
</evidence>
<keyword evidence="4" id="KW-0547">Nucleotide-binding</keyword>
<dbReference type="Gene3D" id="1.20.5.4130">
    <property type="match status" value="1"/>
</dbReference>
<dbReference type="Gramene" id="TraesSTA7D03G04480470.1">
    <property type="protein sequence ID" value="TraesSTA7D03G04480470.1"/>
    <property type="gene ID" value="TraesSTA7D03G04480470"/>
</dbReference>
<evidence type="ECO:0000256" key="1">
    <source>
        <dbReference type="ARBA" id="ARBA00008894"/>
    </source>
</evidence>
<dbReference type="Gramene" id="TraesNOR7D03G04535330.1">
    <property type="protein sequence ID" value="TraesNOR7D03G04535330.1"/>
    <property type="gene ID" value="TraesNOR7D03G04535330"/>
</dbReference>
<dbReference type="InterPro" id="IPR038005">
    <property type="entry name" value="RX-like_CC"/>
</dbReference>
<dbReference type="InterPro" id="IPR041118">
    <property type="entry name" value="Rx_N"/>
</dbReference>
<dbReference type="Pfam" id="PF23559">
    <property type="entry name" value="WHD_DRP"/>
    <property type="match status" value="1"/>
</dbReference>
<dbReference type="Proteomes" id="UP000019116">
    <property type="component" value="Chromosome 7D"/>
</dbReference>
<dbReference type="FunFam" id="3.40.50.300:FF:001091">
    <property type="entry name" value="Probable disease resistance protein At1g61300"/>
    <property type="match status" value="1"/>
</dbReference>
<dbReference type="PANTHER" id="PTHR23155">
    <property type="entry name" value="DISEASE RESISTANCE PROTEIN RP"/>
    <property type="match status" value="1"/>
</dbReference>
<dbReference type="Gramene" id="TraesROB_scaffold_043013_01G000300.1">
    <property type="protein sequence ID" value="TraesROB_scaffold_043013_01G000300.1"/>
    <property type="gene ID" value="TraesROB_scaffold_043013_01G000300"/>
</dbReference>
<dbReference type="Gramene" id="TraesJUL7D03G04531360.1">
    <property type="protein sequence ID" value="TraesJUL7D03G04531360.1"/>
    <property type="gene ID" value="TraesJUL7D03G04531360"/>
</dbReference>
<dbReference type="Gramene" id="TraesLAC7D03G04434220.1">
    <property type="protein sequence ID" value="TraesLAC7D03G04434220.1"/>
    <property type="gene ID" value="TraesLAC7D03G04434220"/>
</dbReference>
<dbReference type="Gramene" id="TraesWEE_scaffold_038556_01G000300.1">
    <property type="protein sequence ID" value="TraesWEE_scaffold_038556_01G000300.1"/>
    <property type="gene ID" value="TraesWEE_scaffold_038556_01G000300"/>
</dbReference>
<feature type="domain" description="Disease resistance protein winged helix" evidence="9">
    <location>
        <begin position="429"/>
        <end position="500"/>
    </location>
</feature>
<dbReference type="FunFam" id="1.10.10.10:FF:000322">
    <property type="entry name" value="Probable disease resistance protein At1g63360"/>
    <property type="match status" value="1"/>
</dbReference>
<dbReference type="SMR" id="A0A3B6TZP0"/>
<dbReference type="PRINTS" id="PR00364">
    <property type="entry name" value="DISEASERSIST"/>
</dbReference>
<dbReference type="InterPro" id="IPR044974">
    <property type="entry name" value="Disease_R_plants"/>
</dbReference>
<dbReference type="CDD" id="cd14798">
    <property type="entry name" value="RX-CC_like"/>
    <property type="match status" value="1"/>
</dbReference>
<proteinExistence type="inferred from homology"/>
<dbReference type="EnsemblPlants" id="TraesCS7D02G526600.1">
    <property type="protein sequence ID" value="TraesCS7D02G526600.1"/>
    <property type="gene ID" value="TraesCS7D02G526600"/>
</dbReference>
<feature type="coiled-coil region" evidence="6">
    <location>
        <begin position="36"/>
        <end position="66"/>
    </location>
</feature>
<dbReference type="OMA" id="IEDECHG"/>
<dbReference type="OrthoDB" id="640443at2759"/>
<dbReference type="AlphaFoldDB" id="A0A3B6TZP0"/>
<dbReference type="GO" id="GO:0002758">
    <property type="term" value="P:innate immune response-activating signaling pathway"/>
    <property type="evidence" value="ECO:0007669"/>
    <property type="project" value="UniProtKB-ARBA"/>
</dbReference>
<dbReference type="Gene3D" id="1.10.8.430">
    <property type="entry name" value="Helical domain of apoptotic protease-activating factors"/>
    <property type="match status" value="1"/>
</dbReference>